<name>A0A8J2K5A3_9HEXA</name>
<dbReference type="PANTHER" id="PTHR23324">
    <property type="entry name" value="SEC14 RELATED PROTEIN"/>
    <property type="match status" value="1"/>
</dbReference>
<comment type="caution">
    <text evidence="4">The sequence shown here is derived from an EMBL/GenBank/DDBJ whole genome shotgun (WGS) entry which is preliminary data.</text>
</comment>
<dbReference type="SMART" id="SM00516">
    <property type="entry name" value="SEC14"/>
    <property type="match status" value="1"/>
</dbReference>
<dbReference type="GO" id="GO:0005737">
    <property type="term" value="C:cytoplasm"/>
    <property type="evidence" value="ECO:0007669"/>
    <property type="project" value="TreeGrafter"/>
</dbReference>
<dbReference type="AlphaFoldDB" id="A0A8J2K5A3"/>
<evidence type="ECO:0000313" key="4">
    <source>
        <dbReference type="EMBL" id="CAG7733478.1"/>
    </source>
</evidence>
<dbReference type="CDD" id="cd00170">
    <property type="entry name" value="SEC14"/>
    <property type="match status" value="1"/>
</dbReference>
<dbReference type="EMBL" id="CAJVCH010249740">
    <property type="protein sequence ID" value="CAG7733478.1"/>
    <property type="molecule type" value="Genomic_DNA"/>
</dbReference>
<dbReference type="Proteomes" id="UP000708208">
    <property type="component" value="Unassembled WGS sequence"/>
</dbReference>
<dbReference type="InterPro" id="IPR051064">
    <property type="entry name" value="SEC14/CRAL-TRIO_domain"/>
</dbReference>
<accession>A0A8J2K5A3</accession>
<dbReference type="Pfam" id="PF00650">
    <property type="entry name" value="CRAL_TRIO"/>
    <property type="match status" value="1"/>
</dbReference>
<feature type="chain" id="PRO_5035169523" description="CRAL-TRIO domain-containing protein" evidence="2">
    <location>
        <begin position="20"/>
        <end position="230"/>
    </location>
</feature>
<protein>
    <recommendedName>
        <fullName evidence="3">CRAL-TRIO domain-containing protein</fullName>
    </recommendedName>
</protein>
<sequence length="230" mass="26063">MKYFTVVVCIFATTLFGSAFGTGSQQEDNDQNGDRQKGNVLENEKSVKDHKGKYIYYLSGYDYDNRAVIVMEWGRWDIRSIAEEGGDGPEKFEKAVGHFVEKIQKGFFNKKANESETEDSIVVIIDFDGLNLRQIATANSLKLFMRSLAQLEGAFAQFAFGFIVNATPLVHQVIHASKPYMGKFLERMEIYGSNSRKWIPSILKKIPRSQLHPAYGGKSDFRPVAVFTMF</sequence>
<organism evidence="4 5">
    <name type="scientific">Allacma fusca</name>
    <dbReference type="NCBI Taxonomy" id="39272"/>
    <lineage>
        <taxon>Eukaryota</taxon>
        <taxon>Metazoa</taxon>
        <taxon>Ecdysozoa</taxon>
        <taxon>Arthropoda</taxon>
        <taxon>Hexapoda</taxon>
        <taxon>Collembola</taxon>
        <taxon>Symphypleona</taxon>
        <taxon>Sminthuridae</taxon>
        <taxon>Allacma</taxon>
    </lineage>
</organism>
<evidence type="ECO:0000256" key="1">
    <source>
        <dbReference type="SAM" id="MobiDB-lite"/>
    </source>
</evidence>
<dbReference type="PANTHER" id="PTHR23324:SF83">
    <property type="entry name" value="SEC14-LIKE PROTEIN 2"/>
    <property type="match status" value="1"/>
</dbReference>
<evidence type="ECO:0000313" key="5">
    <source>
        <dbReference type="Proteomes" id="UP000708208"/>
    </source>
</evidence>
<feature type="region of interest" description="Disordered" evidence="1">
    <location>
        <begin position="22"/>
        <end position="42"/>
    </location>
</feature>
<keyword evidence="2" id="KW-0732">Signal</keyword>
<dbReference type="InterPro" id="IPR001251">
    <property type="entry name" value="CRAL-TRIO_dom"/>
</dbReference>
<gene>
    <name evidence="4" type="ORF">AFUS01_LOCUS21921</name>
</gene>
<dbReference type="PROSITE" id="PS50191">
    <property type="entry name" value="CRAL_TRIO"/>
    <property type="match status" value="1"/>
</dbReference>
<evidence type="ECO:0000259" key="3">
    <source>
        <dbReference type="PROSITE" id="PS50191"/>
    </source>
</evidence>
<reference evidence="4" key="1">
    <citation type="submission" date="2021-06" db="EMBL/GenBank/DDBJ databases">
        <authorList>
            <person name="Hodson N. C."/>
            <person name="Mongue J. A."/>
            <person name="Jaron S. K."/>
        </authorList>
    </citation>
    <scope>NUCLEOTIDE SEQUENCE</scope>
</reference>
<feature type="domain" description="CRAL-TRIO" evidence="3">
    <location>
        <begin position="46"/>
        <end position="223"/>
    </location>
</feature>
<evidence type="ECO:0000256" key="2">
    <source>
        <dbReference type="SAM" id="SignalP"/>
    </source>
</evidence>
<proteinExistence type="predicted"/>
<feature type="compositionally biased region" description="Basic and acidic residues" evidence="1">
    <location>
        <begin position="32"/>
        <end position="42"/>
    </location>
</feature>
<feature type="signal peptide" evidence="2">
    <location>
        <begin position="1"/>
        <end position="19"/>
    </location>
</feature>
<dbReference type="OrthoDB" id="1434354at2759"/>
<keyword evidence="5" id="KW-1185">Reference proteome</keyword>